<protein>
    <submittedName>
        <fullName evidence="1">Uncharacterized protein</fullName>
    </submittedName>
</protein>
<name>A0A835RCM7_VANPL</name>
<accession>A0A835RCM7</accession>
<dbReference type="EMBL" id="JADCNM010000004">
    <property type="protein sequence ID" value="KAG0486479.1"/>
    <property type="molecule type" value="Genomic_DNA"/>
</dbReference>
<comment type="caution">
    <text evidence="1">The sequence shown here is derived from an EMBL/GenBank/DDBJ whole genome shotgun (WGS) entry which is preliminary data.</text>
</comment>
<organism evidence="1 2">
    <name type="scientific">Vanilla planifolia</name>
    <name type="common">Vanilla</name>
    <dbReference type="NCBI Taxonomy" id="51239"/>
    <lineage>
        <taxon>Eukaryota</taxon>
        <taxon>Viridiplantae</taxon>
        <taxon>Streptophyta</taxon>
        <taxon>Embryophyta</taxon>
        <taxon>Tracheophyta</taxon>
        <taxon>Spermatophyta</taxon>
        <taxon>Magnoliopsida</taxon>
        <taxon>Liliopsida</taxon>
        <taxon>Asparagales</taxon>
        <taxon>Orchidaceae</taxon>
        <taxon>Vanilloideae</taxon>
        <taxon>Vanilleae</taxon>
        <taxon>Vanilla</taxon>
    </lineage>
</organism>
<dbReference type="PANTHER" id="PTHR34198">
    <property type="entry name" value="OS01G0175100 PROTEIN"/>
    <property type="match status" value="1"/>
</dbReference>
<dbReference type="OrthoDB" id="1913905at2759"/>
<dbReference type="PANTHER" id="PTHR34198:SF1">
    <property type="entry name" value="OS01G0104300 PROTEIN"/>
    <property type="match status" value="1"/>
</dbReference>
<reference evidence="1 2" key="1">
    <citation type="journal article" date="2020" name="Nat. Food">
        <title>A phased Vanilla planifolia genome enables genetic improvement of flavour and production.</title>
        <authorList>
            <person name="Hasing T."/>
            <person name="Tang H."/>
            <person name="Brym M."/>
            <person name="Khazi F."/>
            <person name="Huang T."/>
            <person name="Chambers A.H."/>
        </authorList>
    </citation>
    <scope>NUCLEOTIDE SEQUENCE [LARGE SCALE GENOMIC DNA]</scope>
    <source>
        <tissue evidence="1">Leaf</tissue>
    </source>
</reference>
<gene>
    <name evidence="1" type="ORF">HPP92_008574</name>
</gene>
<evidence type="ECO:0000313" key="1">
    <source>
        <dbReference type="EMBL" id="KAG0486479.1"/>
    </source>
</evidence>
<evidence type="ECO:0000313" key="2">
    <source>
        <dbReference type="Proteomes" id="UP000639772"/>
    </source>
</evidence>
<dbReference type="Proteomes" id="UP000639772">
    <property type="component" value="Unassembled WGS sequence"/>
</dbReference>
<proteinExistence type="predicted"/>
<dbReference type="AlphaFoldDB" id="A0A835RCM7"/>
<sequence length="125" mass="13632">MASSLTITFRPPMIRASSGSGRERKRRTIGAGGGGGAWFAPLFGWGSDTDYIDCGEATSLDMAAAAGADHADQRPKCRFTAFTEEKARELRMRMMETESFHDAMYHSAIAARLASNVRRRSGSDH</sequence>